<sequence>MTKKSSIWISIFLGLVLILSACGEKSQEDVVDELQKNMEELSGYKTNAQMKMNTGQEEQSFDIEVWHKKEDFYRVTLSNDESDKESQIILKNEDGVFVLTPELNKSFKFQSEWPENSSQPYLYQSLVSDIISDDEVEFEATENEYIFHAKTNYQSNNNLPFQEIYIDKKSYTPVLVKILDKDKNALVEVSFSNFELNPTFEETDFEIDAIMETAAASEDVPVSGDVSDETFAVVVPNNTVGAELTDRIEEDIEDGKRVISTYTGEKNFTLVQEKRNTVPTLSSPQEVNGDIVNLGHAVGALSENAVEWDYQGMNFYLASDQLTREELIEVAQSVVGTEVK</sequence>
<dbReference type="EMBL" id="WOCA01000014">
    <property type="protein sequence ID" value="MUK89718.1"/>
    <property type="molecule type" value="Genomic_DNA"/>
</dbReference>
<keyword evidence="2" id="KW-1185">Reference proteome</keyword>
<dbReference type="PANTHER" id="PTHR37507">
    <property type="entry name" value="SPORULATION PROTEIN YDCC"/>
    <property type="match status" value="1"/>
</dbReference>
<dbReference type="SUPFAM" id="SSF89392">
    <property type="entry name" value="Prokaryotic lipoproteins and lipoprotein localization factors"/>
    <property type="match status" value="1"/>
</dbReference>
<dbReference type="PANTHER" id="PTHR37507:SF2">
    <property type="entry name" value="SPORULATION PROTEIN YDCC"/>
    <property type="match status" value="1"/>
</dbReference>
<dbReference type="InterPro" id="IPR052944">
    <property type="entry name" value="Sporulation_related"/>
</dbReference>
<accession>A0A6N8FQ88</accession>
<dbReference type="Gene3D" id="2.50.20.10">
    <property type="entry name" value="Lipoprotein localisation LolA/LolB/LppX"/>
    <property type="match status" value="1"/>
</dbReference>
<organism evidence="1 2">
    <name type="scientific">Ornithinibacillus caprae</name>
    <dbReference type="NCBI Taxonomy" id="2678566"/>
    <lineage>
        <taxon>Bacteria</taxon>
        <taxon>Bacillati</taxon>
        <taxon>Bacillota</taxon>
        <taxon>Bacilli</taxon>
        <taxon>Bacillales</taxon>
        <taxon>Bacillaceae</taxon>
        <taxon>Ornithinibacillus</taxon>
    </lineage>
</organism>
<evidence type="ECO:0000313" key="1">
    <source>
        <dbReference type="EMBL" id="MUK89718.1"/>
    </source>
</evidence>
<comment type="caution">
    <text evidence="1">The sequence shown here is derived from an EMBL/GenBank/DDBJ whole genome shotgun (WGS) entry which is preliminary data.</text>
</comment>
<keyword evidence="1" id="KW-0449">Lipoprotein</keyword>
<name>A0A6N8FQ88_9BACI</name>
<reference evidence="1 2" key="1">
    <citation type="submission" date="2019-11" db="EMBL/GenBank/DDBJ databases">
        <authorList>
            <person name="Li X."/>
        </authorList>
    </citation>
    <scope>NUCLEOTIDE SEQUENCE [LARGE SCALE GENOMIC DNA]</scope>
    <source>
        <strain evidence="1 2">L9</strain>
    </source>
</reference>
<protein>
    <submittedName>
        <fullName evidence="1">Outer membrane lipoprotein carrier protein LolA</fullName>
    </submittedName>
</protein>
<dbReference type="AlphaFoldDB" id="A0A6N8FQ88"/>
<dbReference type="Proteomes" id="UP000469125">
    <property type="component" value="Unassembled WGS sequence"/>
</dbReference>
<dbReference type="RefSeq" id="WP_155669836.1">
    <property type="nucleotide sequence ID" value="NZ_WOCA01000014.1"/>
</dbReference>
<dbReference type="InterPro" id="IPR029046">
    <property type="entry name" value="LolA/LolB/LppX"/>
</dbReference>
<proteinExistence type="predicted"/>
<evidence type="ECO:0000313" key="2">
    <source>
        <dbReference type="Proteomes" id="UP000469125"/>
    </source>
</evidence>
<gene>
    <name evidence="1" type="ORF">GMD78_15215</name>
</gene>
<dbReference type="PROSITE" id="PS51257">
    <property type="entry name" value="PROKAR_LIPOPROTEIN"/>
    <property type="match status" value="1"/>
</dbReference>